<proteinExistence type="inferred from homology"/>
<keyword evidence="5 9" id="KW-0269">Exonuclease</keyword>
<accession>A0ABS2G3N9</accession>
<evidence type="ECO:0000256" key="3">
    <source>
        <dbReference type="ARBA" id="ARBA00022722"/>
    </source>
</evidence>
<evidence type="ECO:0000259" key="7">
    <source>
        <dbReference type="Pfam" id="PF02272"/>
    </source>
</evidence>
<evidence type="ECO:0000256" key="5">
    <source>
        <dbReference type="ARBA" id="ARBA00022839"/>
    </source>
</evidence>
<dbReference type="SUPFAM" id="SSF64182">
    <property type="entry name" value="DHH phosphoesterases"/>
    <property type="match status" value="1"/>
</dbReference>
<dbReference type="Gene3D" id="3.10.310.30">
    <property type="match status" value="1"/>
</dbReference>
<comment type="caution">
    <text evidence="9">The sequence shown here is derived from an EMBL/GenBank/DDBJ whole genome shotgun (WGS) entry which is preliminary data.</text>
</comment>
<evidence type="ECO:0000313" key="10">
    <source>
        <dbReference type="Proteomes" id="UP000728968"/>
    </source>
</evidence>
<dbReference type="InterPro" id="IPR051673">
    <property type="entry name" value="SSDNA_exonuclease_RecJ"/>
</dbReference>
<dbReference type="Gene3D" id="3.90.1640.30">
    <property type="match status" value="1"/>
</dbReference>
<evidence type="ECO:0000256" key="4">
    <source>
        <dbReference type="ARBA" id="ARBA00022801"/>
    </source>
</evidence>
<evidence type="ECO:0000256" key="2">
    <source>
        <dbReference type="ARBA" id="ARBA00019841"/>
    </source>
</evidence>
<name>A0ABS2G3N9_FUSMR</name>
<dbReference type="Pfam" id="PF02272">
    <property type="entry name" value="DHHA1"/>
    <property type="match status" value="1"/>
</dbReference>
<dbReference type="InterPro" id="IPR004610">
    <property type="entry name" value="RecJ"/>
</dbReference>
<dbReference type="InterPro" id="IPR003156">
    <property type="entry name" value="DHHA1_dom"/>
</dbReference>
<gene>
    <name evidence="9" type="primary">recJ</name>
    <name evidence="9" type="ORF">H6A04_09135</name>
</gene>
<dbReference type="Pfam" id="PF17768">
    <property type="entry name" value="RecJ_OB"/>
    <property type="match status" value="1"/>
</dbReference>
<evidence type="ECO:0000259" key="6">
    <source>
        <dbReference type="Pfam" id="PF01368"/>
    </source>
</evidence>
<dbReference type="RefSeq" id="WP_204716527.1">
    <property type="nucleotide sequence ID" value="NZ_JACJLT010000104.1"/>
</dbReference>
<dbReference type="InterPro" id="IPR038763">
    <property type="entry name" value="DHH_sf"/>
</dbReference>
<feature type="domain" description="RecJ OB" evidence="8">
    <location>
        <begin position="455"/>
        <end position="561"/>
    </location>
</feature>
<evidence type="ECO:0000256" key="1">
    <source>
        <dbReference type="ARBA" id="ARBA00005915"/>
    </source>
</evidence>
<dbReference type="Proteomes" id="UP000728968">
    <property type="component" value="Unassembled WGS sequence"/>
</dbReference>
<dbReference type="InterPro" id="IPR001667">
    <property type="entry name" value="DDH_dom"/>
</dbReference>
<reference evidence="9 10" key="1">
    <citation type="journal article" date="2021" name="Sci. Rep.">
        <title>The distribution of antibiotic resistance genes in chicken gut microbiota commensals.</title>
        <authorList>
            <person name="Juricova H."/>
            <person name="Matiasovicova J."/>
            <person name="Kubasova T."/>
            <person name="Cejkova D."/>
            <person name="Rychlik I."/>
        </authorList>
    </citation>
    <scope>NUCLEOTIDE SEQUENCE [LARGE SCALE GENOMIC DNA]</scope>
    <source>
        <strain evidence="9 10">An425</strain>
    </source>
</reference>
<keyword evidence="4" id="KW-0378">Hydrolase</keyword>
<dbReference type="PANTHER" id="PTHR30255">
    <property type="entry name" value="SINGLE-STRANDED-DNA-SPECIFIC EXONUCLEASE RECJ"/>
    <property type="match status" value="1"/>
</dbReference>
<dbReference type="Pfam" id="PF01368">
    <property type="entry name" value="DHH"/>
    <property type="match status" value="1"/>
</dbReference>
<sequence>MRNTRWIYRENQISHNIEPNIDRDILNLLYNRNIKDSEEIHNFLNTSLDNIHSPLLLKDVDRAVERVLKAKENGEDIWIYGDYDVDGITSTSLCYLALSELDISPKYYIPLRDEGYGLNKEAMDYIKSQGGKVIITVDCGISAHPEIEYANSLGLDIIVTDHHEINNGNPPAYAVINPKREDNEFPYKYLAGVGTAFMLIYALFDKLGKKEDLYKYLDIVAIGTVADIVPLLEENRIFTKFGMEQLNRSHWLGISMLIKKIFEDYQTRKFSTYDIGFIIAPIFNAAGRLEDAKRAVELFIEKDHRVCTEIINELLNNNSERKEIQETILERAIFKIENEKLFENSVLVVAEEGFHHGVIGIVASKILDRYYKPTIIMEIKPEEGIATASCRSIEGFNMIEALNSMKELFVKYGGHAGAAGFSIKIENIDEFSRRINEYAKKNIPESSLIKPVKLDITIPAYKISYDFIDKISLLEPFGFGNPSPLFALNNCEISGLRPIGKEKTHTMFNVKKDNLEIKNCVWFNSDDVFSEVASITHADIAFKLKLETYKDRYQYKMYVEDMQLPSHKENLYERYYSLYNTVFPIETVIYTRKNLENSELKLIYHDYEVDVTLNRNYLTTLDNQTSYLLLELRKNYGYNFKVSIKDIILKDENYNVHIVIDRDYEFVSYSLKQGELFRDIKNFLLGDFNYNSIQKTVLASVFKEKKNTLAIVEKGRGVNTIIQTIGLYYKSMGEKVLLVTDTVPSKRTLSCVDVADEFQEGYSYYIVDKKMDFSPFSDKNSLVFSNENIEIEGFNKIVDNYTLPENIVFVDEELLTKRDIFSNVLPISMRKEILASLNKYSVLYCNRDILLYL</sequence>
<protein>
    <recommendedName>
        <fullName evidence="2">Single-stranded-DNA-specific exonuclease RecJ</fullName>
    </recommendedName>
</protein>
<organism evidence="9 10">
    <name type="scientific">Fusobacterium mortiferum</name>
    <dbReference type="NCBI Taxonomy" id="850"/>
    <lineage>
        <taxon>Bacteria</taxon>
        <taxon>Fusobacteriati</taxon>
        <taxon>Fusobacteriota</taxon>
        <taxon>Fusobacteriia</taxon>
        <taxon>Fusobacteriales</taxon>
        <taxon>Fusobacteriaceae</taxon>
        <taxon>Fusobacterium</taxon>
    </lineage>
</organism>
<feature type="domain" description="DDH" evidence="6">
    <location>
        <begin position="77"/>
        <end position="224"/>
    </location>
</feature>
<feature type="domain" description="DHHA1" evidence="7">
    <location>
        <begin position="344"/>
        <end position="441"/>
    </location>
</feature>
<dbReference type="EMBL" id="JACJLT010000104">
    <property type="protein sequence ID" value="MBM6875810.1"/>
    <property type="molecule type" value="Genomic_DNA"/>
</dbReference>
<evidence type="ECO:0000313" key="9">
    <source>
        <dbReference type="EMBL" id="MBM6875810.1"/>
    </source>
</evidence>
<keyword evidence="3" id="KW-0540">Nuclease</keyword>
<dbReference type="NCBIfam" id="TIGR00644">
    <property type="entry name" value="recJ"/>
    <property type="match status" value="1"/>
</dbReference>
<dbReference type="InterPro" id="IPR041122">
    <property type="entry name" value="RecJ_OB"/>
</dbReference>
<dbReference type="GO" id="GO:0004527">
    <property type="term" value="F:exonuclease activity"/>
    <property type="evidence" value="ECO:0007669"/>
    <property type="project" value="UniProtKB-KW"/>
</dbReference>
<comment type="similarity">
    <text evidence="1">Belongs to the RecJ family.</text>
</comment>
<dbReference type="PANTHER" id="PTHR30255:SF2">
    <property type="entry name" value="SINGLE-STRANDED-DNA-SPECIFIC EXONUCLEASE RECJ"/>
    <property type="match status" value="1"/>
</dbReference>
<keyword evidence="10" id="KW-1185">Reference proteome</keyword>
<evidence type="ECO:0000259" key="8">
    <source>
        <dbReference type="Pfam" id="PF17768"/>
    </source>
</evidence>